<comment type="caution">
    <text evidence="2">The sequence shown here is derived from an EMBL/GenBank/DDBJ whole genome shotgun (WGS) entry which is preliminary data.</text>
</comment>
<dbReference type="Gene3D" id="1.20.1070.10">
    <property type="entry name" value="Rhodopsin 7-helix transmembrane proteins"/>
    <property type="match status" value="1"/>
</dbReference>
<organism evidence="2 5">
    <name type="scientific">Adineta ricciae</name>
    <name type="common">Rotifer</name>
    <dbReference type="NCBI Taxonomy" id="249248"/>
    <lineage>
        <taxon>Eukaryota</taxon>
        <taxon>Metazoa</taxon>
        <taxon>Spiralia</taxon>
        <taxon>Gnathifera</taxon>
        <taxon>Rotifera</taxon>
        <taxon>Eurotatoria</taxon>
        <taxon>Bdelloidea</taxon>
        <taxon>Adinetida</taxon>
        <taxon>Adinetidae</taxon>
        <taxon>Adineta</taxon>
    </lineage>
</organism>
<reference evidence="2" key="1">
    <citation type="submission" date="2021-02" db="EMBL/GenBank/DDBJ databases">
        <authorList>
            <person name="Nowell W R."/>
        </authorList>
    </citation>
    <scope>NUCLEOTIDE SEQUENCE</scope>
</reference>
<dbReference type="EMBL" id="CAJNOJ010000003">
    <property type="protein sequence ID" value="CAF0731503.1"/>
    <property type="molecule type" value="Genomic_DNA"/>
</dbReference>
<dbReference type="Proteomes" id="UP000663828">
    <property type="component" value="Unassembled WGS sequence"/>
</dbReference>
<evidence type="ECO:0000256" key="1">
    <source>
        <dbReference type="SAM" id="Phobius"/>
    </source>
</evidence>
<sequence>MALNCLLLSTFDRCLSTSRNAYWRQFCSIPFAKRLFTITMLFFSISSIFCVIIYDTYNGICTTLPGLGTIILVIYASIFLSLVPHGGVLICGIITWIHVRQSRNRIDIISASDQSTRAVQRMQRQLFILIFVQAFLGVILGVQRDILMPYRFFTSSIQKSVERQQVEYILLQLSTILYTMKFGISFYIHYACSSMFRKTFQISMKSLMKRCFHFGPHDRAH</sequence>
<feature type="transmembrane region" description="Helical" evidence="1">
    <location>
        <begin position="168"/>
        <end position="188"/>
    </location>
</feature>
<name>A0A813N5R8_ADIRI</name>
<dbReference type="Proteomes" id="UP000663852">
    <property type="component" value="Unassembled WGS sequence"/>
</dbReference>
<feature type="transmembrane region" description="Helical" evidence="1">
    <location>
        <begin position="126"/>
        <end position="148"/>
    </location>
</feature>
<keyword evidence="1" id="KW-1133">Transmembrane helix</keyword>
<feature type="transmembrane region" description="Helical" evidence="1">
    <location>
        <begin position="66"/>
        <end position="99"/>
    </location>
</feature>
<feature type="transmembrane region" description="Helical" evidence="1">
    <location>
        <begin position="35"/>
        <end position="54"/>
    </location>
</feature>
<keyword evidence="4" id="KW-1185">Reference proteome</keyword>
<dbReference type="OrthoDB" id="10414518at2759"/>
<keyword evidence="1" id="KW-0812">Transmembrane</keyword>
<dbReference type="AlphaFoldDB" id="A0A813N5R8"/>
<keyword evidence="1" id="KW-0472">Membrane</keyword>
<evidence type="ECO:0000313" key="5">
    <source>
        <dbReference type="Proteomes" id="UP000663852"/>
    </source>
</evidence>
<evidence type="ECO:0000313" key="3">
    <source>
        <dbReference type="EMBL" id="CAF1391331.1"/>
    </source>
</evidence>
<protein>
    <recommendedName>
        <fullName evidence="6">G protein-coupled receptor</fullName>
    </recommendedName>
</protein>
<evidence type="ECO:0008006" key="6">
    <source>
        <dbReference type="Google" id="ProtNLM"/>
    </source>
</evidence>
<evidence type="ECO:0000313" key="2">
    <source>
        <dbReference type="EMBL" id="CAF0731503.1"/>
    </source>
</evidence>
<dbReference type="EMBL" id="CAJNOR010003224">
    <property type="protein sequence ID" value="CAF1391331.1"/>
    <property type="molecule type" value="Genomic_DNA"/>
</dbReference>
<gene>
    <name evidence="2" type="ORF">EDS130_LOCUS1123</name>
    <name evidence="3" type="ORF">XAT740_LOCUS33618</name>
</gene>
<proteinExistence type="predicted"/>
<accession>A0A813N5R8</accession>
<evidence type="ECO:0000313" key="4">
    <source>
        <dbReference type="Proteomes" id="UP000663828"/>
    </source>
</evidence>